<feature type="compositionally biased region" description="Polar residues" evidence="2">
    <location>
        <begin position="11"/>
        <end position="54"/>
    </location>
</feature>
<evidence type="ECO:0000313" key="6">
    <source>
        <dbReference type="Proteomes" id="UP000663870"/>
    </source>
</evidence>
<keyword evidence="1" id="KW-0175">Coiled coil</keyword>
<evidence type="ECO:0000313" key="5">
    <source>
        <dbReference type="Proteomes" id="UP000663854"/>
    </source>
</evidence>
<evidence type="ECO:0000256" key="2">
    <source>
        <dbReference type="SAM" id="MobiDB-lite"/>
    </source>
</evidence>
<feature type="compositionally biased region" description="Basic and acidic residues" evidence="2">
    <location>
        <begin position="59"/>
        <end position="75"/>
    </location>
</feature>
<feature type="region of interest" description="Disordered" evidence="2">
    <location>
        <begin position="1"/>
        <end position="77"/>
    </location>
</feature>
<comment type="caution">
    <text evidence="3">The sequence shown here is derived from an EMBL/GenBank/DDBJ whole genome shotgun (WGS) entry which is preliminary data.</text>
</comment>
<evidence type="ECO:0000313" key="3">
    <source>
        <dbReference type="EMBL" id="CAF1288884.1"/>
    </source>
</evidence>
<reference evidence="3" key="1">
    <citation type="submission" date="2021-02" db="EMBL/GenBank/DDBJ databases">
        <authorList>
            <person name="Nowell W R."/>
        </authorList>
    </citation>
    <scope>NUCLEOTIDE SEQUENCE</scope>
</reference>
<dbReference type="EMBL" id="CAJNOL010003516">
    <property type="protein sequence ID" value="CAF1565519.1"/>
    <property type="molecule type" value="Genomic_DNA"/>
</dbReference>
<dbReference type="Proteomes" id="UP000663854">
    <property type="component" value="Unassembled WGS sequence"/>
</dbReference>
<name>A0A815CKQ6_9BILA</name>
<accession>A0A815CKQ6</accession>
<feature type="compositionally biased region" description="Polar residues" evidence="2">
    <location>
        <begin position="125"/>
        <end position="141"/>
    </location>
</feature>
<keyword evidence="6" id="KW-1185">Reference proteome</keyword>
<dbReference type="EMBL" id="CAJNOH010002355">
    <property type="protein sequence ID" value="CAF1288884.1"/>
    <property type="molecule type" value="Genomic_DNA"/>
</dbReference>
<feature type="coiled-coil region" evidence="1">
    <location>
        <begin position="159"/>
        <end position="186"/>
    </location>
</feature>
<protein>
    <submittedName>
        <fullName evidence="3">Uncharacterized protein</fullName>
    </submittedName>
</protein>
<gene>
    <name evidence="4" type="ORF">JXQ802_LOCUS44734</name>
    <name evidence="3" type="ORF">PYM288_LOCUS29285</name>
</gene>
<dbReference type="AlphaFoldDB" id="A0A815CKQ6"/>
<dbReference type="Proteomes" id="UP000663870">
    <property type="component" value="Unassembled WGS sequence"/>
</dbReference>
<proteinExistence type="predicted"/>
<sequence>MGSQIRHVASATKTETRTMPTSKTLKNSRSFQNLTLSATNMQQSEPETSHNITISHVKPSSEKSHLPSHELDNKTNDQMPQLTQDFHLSSIGLNENFNVSETTNDLQTSTLTDNNKNSTKIEVQQNLSTSDLQKMQPEQKTTSSSSVAQSSDTQDVMLKKHIEQIYNDLRLRITNEQQQNDECETNTITVIVTDESL</sequence>
<organism evidence="3 5">
    <name type="scientific">Rotaria sordida</name>
    <dbReference type="NCBI Taxonomy" id="392033"/>
    <lineage>
        <taxon>Eukaryota</taxon>
        <taxon>Metazoa</taxon>
        <taxon>Spiralia</taxon>
        <taxon>Gnathifera</taxon>
        <taxon>Rotifera</taxon>
        <taxon>Eurotatoria</taxon>
        <taxon>Bdelloidea</taxon>
        <taxon>Philodinida</taxon>
        <taxon>Philodinidae</taxon>
        <taxon>Rotaria</taxon>
    </lineage>
</organism>
<feature type="compositionally biased region" description="Low complexity" evidence="2">
    <location>
        <begin position="142"/>
        <end position="153"/>
    </location>
</feature>
<evidence type="ECO:0000313" key="4">
    <source>
        <dbReference type="EMBL" id="CAF1565519.1"/>
    </source>
</evidence>
<evidence type="ECO:0000256" key="1">
    <source>
        <dbReference type="SAM" id="Coils"/>
    </source>
</evidence>
<feature type="region of interest" description="Disordered" evidence="2">
    <location>
        <begin position="125"/>
        <end position="153"/>
    </location>
</feature>